<dbReference type="InterPro" id="IPR036208">
    <property type="entry name" value="VHL_sf"/>
</dbReference>
<evidence type="ECO:0000313" key="4">
    <source>
        <dbReference type="RefSeq" id="XP_012940024.1"/>
    </source>
</evidence>
<name>A0ABM1A3E5_APLCA</name>
<dbReference type="SUPFAM" id="SSF49468">
    <property type="entry name" value="VHL"/>
    <property type="match status" value="1"/>
</dbReference>
<dbReference type="CDD" id="cd05468">
    <property type="entry name" value="pVHL"/>
    <property type="match status" value="1"/>
</dbReference>
<dbReference type="Proteomes" id="UP000694888">
    <property type="component" value="Unplaced"/>
</dbReference>
<dbReference type="InterPro" id="IPR037140">
    <property type="entry name" value="VHL_beta_dom_sf"/>
</dbReference>
<sequence>MQVWRLIRIMSPPPPEDHNVIKSVHHDWPAYVTFINRTSDPVDIIWRDYRGGCVRYKQRLEAGKHHYQNTFVTHPWQAWYSDTFEKVTIGGKFIFMPHPWRGEQTRTVVYIDRPVHTLLKLCLNKVRSLVHREDIEALEIPKDLFDRLKRRKTMPVRDAGNHNHQRS</sequence>
<evidence type="ECO:0000259" key="2">
    <source>
        <dbReference type="Pfam" id="PF01847"/>
    </source>
</evidence>
<keyword evidence="3" id="KW-1185">Reference proteome</keyword>
<dbReference type="Gene3D" id="2.60.40.780">
    <property type="entry name" value="von Hippel-Lindau disease tumour suppressor, beta domain"/>
    <property type="match status" value="1"/>
</dbReference>
<gene>
    <name evidence="4" type="primary">LOC101848212</name>
</gene>
<dbReference type="Gene3D" id="1.10.750.10">
    <property type="entry name" value="von Hippel-Lindau disease tumour suppressor, alpha domain"/>
    <property type="match status" value="1"/>
</dbReference>
<accession>A0ABM1A3E5</accession>
<reference evidence="4" key="1">
    <citation type="submission" date="2025-08" db="UniProtKB">
        <authorList>
            <consortium name="RefSeq"/>
        </authorList>
    </citation>
    <scope>IDENTIFICATION</scope>
</reference>
<evidence type="ECO:0000313" key="3">
    <source>
        <dbReference type="Proteomes" id="UP000694888"/>
    </source>
</evidence>
<dbReference type="InterPro" id="IPR024053">
    <property type="entry name" value="VHL_beta_dom"/>
</dbReference>
<comment type="similarity">
    <text evidence="1">Belongs to the VHL family.</text>
</comment>
<dbReference type="GeneID" id="101848212"/>
<dbReference type="RefSeq" id="XP_012940024.1">
    <property type="nucleotide sequence ID" value="XM_013084570.2"/>
</dbReference>
<evidence type="ECO:0000256" key="1">
    <source>
        <dbReference type="ARBA" id="ARBA00010057"/>
    </source>
</evidence>
<feature type="domain" description="von Hippel-Lindau disease tumour suppressor beta" evidence="2">
    <location>
        <begin position="22"/>
        <end position="98"/>
    </location>
</feature>
<dbReference type="InterPro" id="IPR022772">
    <property type="entry name" value="VHL_tumour_suppress_b/a_dom"/>
</dbReference>
<protein>
    <submittedName>
        <fullName evidence="4">Uncharacterized protein LOC101848212</fullName>
    </submittedName>
</protein>
<proteinExistence type="inferred from homology"/>
<dbReference type="Pfam" id="PF01847">
    <property type="entry name" value="VHL"/>
    <property type="match status" value="1"/>
</dbReference>
<organism evidence="3 4">
    <name type="scientific">Aplysia californica</name>
    <name type="common">California sea hare</name>
    <dbReference type="NCBI Taxonomy" id="6500"/>
    <lineage>
        <taxon>Eukaryota</taxon>
        <taxon>Metazoa</taxon>
        <taxon>Spiralia</taxon>
        <taxon>Lophotrochozoa</taxon>
        <taxon>Mollusca</taxon>
        <taxon>Gastropoda</taxon>
        <taxon>Heterobranchia</taxon>
        <taxon>Euthyneura</taxon>
        <taxon>Tectipleura</taxon>
        <taxon>Aplysiida</taxon>
        <taxon>Aplysioidea</taxon>
        <taxon>Aplysiidae</taxon>
        <taxon>Aplysia</taxon>
    </lineage>
</organism>
<dbReference type="InterPro" id="IPR037139">
    <property type="entry name" value="VHL_alpha_dom_sf"/>
</dbReference>